<feature type="compositionally biased region" description="Pro residues" evidence="1">
    <location>
        <begin position="172"/>
        <end position="181"/>
    </location>
</feature>
<feature type="region of interest" description="Disordered" evidence="1">
    <location>
        <begin position="858"/>
        <end position="889"/>
    </location>
</feature>
<feature type="compositionally biased region" description="Pro residues" evidence="1">
    <location>
        <begin position="745"/>
        <end position="763"/>
    </location>
</feature>
<dbReference type="EMBL" id="SGPM01000019">
    <property type="protein sequence ID" value="THH32583.1"/>
    <property type="molecule type" value="Genomic_DNA"/>
</dbReference>
<feature type="compositionally biased region" description="Low complexity" evidence="1">
    <location>
        <begin position="720"/>
        <end position="744"/>
    </location>
</feature>
<evidence type="ECO:0000313" key="3">
    <source>
        <dbReference type="Proteomes" id="UP000308730"/>
    </source>
</evidence>
<feature type="compositionally biased region" description="Basic and acidic residues" evidence="1">
    <location>
        <begin position="40"/>
        <end position="50"/>
    </location>
</feature>
<feature type="region of interest" description="Disordered" evidence="1">
    <location>
        <begin position="383"/>
        <end position="422"/>
    </location>
</feature>
<reference evidence="2 3" key="1">
    <citation type="submission" date="2019-02" db="EMBL/GenBank/DDBJ databases">
        <title>Genome sequencing of the rare red list fungi Antrodiella citrinella (Flaviporus citrinellus).</title>
        <authorList>
            <person name="Buettner E."/>
            <person name="Kellner H."/>
        </authorList>
    </citation>
    <scope>NUCLEOTIDE SEQUENCE [LARGE SCALE GENOMIC DNA]</scope>
    <source>
        <strain evidence="2 3">DSM 108506</strain>
    </source>
</reference>
<feature type="region of interest" description="Disordered" evidence="1">
    <location>
        <begin position="785"/>
        <end position="830"/>
    </location>
</feature>
<dbReference type="Proteomes" id="UP000308730">
    <property type="component" value="Unassembled WGS sequence"/>
</dbReference>
<feature type="compositionally biased region" description="Acidic residues" evidence="1">
    <location>
        <begin position="387"/>
        <end position="408"/>
    </location>
</feature>
<protein>
    <submittedName>
        <fullName evidence="2">Uncharacterized protein</fullName>
    </submittedName>
</protein>
<accession>A0A4V3XJC4</accession>
<feature type="compositionally biased region" description="Pro residues" evidence="1">
    <location>
        <begin position="687"/>
        <end position="702"/>
    </location>
</feature>
<name>A0A4V3XJC4_9APHY</name>
<proteinExistence type="predicted"/>
<feature type="region of interest" description="Disordered" evidence="1">
    <location>
        <begin position="469"/>
        <end position="519"/>
    </location>
</feature>
<evidence type="ECO:0000256" key="1">
    <source>
        <dbReference type="SAM" id="MobiDB-lite"/>
    </source>
</evidence>
<sequence>MCEQCRGRHRIYANTKRQKRKLEKLALGGQHGPVVWMPPNEDHVDLRGEDVEMSPEGPPPEEPPAPPAPIPNPGPPAQILAQPQQYNLPPPTWDNSAIDPRLFSQTSASSSELAGALNFPGLNPTSPQQLARMAHVAPPQMQVTIIQHQPLPPVPTPEAILSEPSQHSELAYPPPEEPQQPEPEHDDVPLFGANVASHVEISARAISEAAAQMSDPNLPHRFCSIKGCKSVIAGDSFFKMCNPCRDRYRNYGTTKRAKWRKEKELAVAELQNLRIEEDKRRADNGLPPLAREEIEWQDISADTLGSAAHASKSPFAHVVPVHAPRMCTVSHCREILPAEYEYLRCERHRIQNRHHSKLKRVRDKEVKAVAFDDWAAAVGAMSQKHEDEEDFVAEEEDEDDAVEEEGSETTDGGLLGTGIPPAARGSRRINHVCSIKVCHNLLSPSNPWKMCDECRSRDRTARKIKALRESGVAVEPLPPRRRTPPLTKGEKKARKKKKKEIKKADSVADQPEAGPSGIAPMVEDIQQPVTIPQTEGAMPFMTPLLPLQEPQHSTMASALETPAAGDSDTPNANDTPGDDKPTRKKKPRKKKETAPEAPTMGEPATVSVSQVPGGHLAPSVGPPLQPPYHVPYYMPPPFALPPYGPARMGAPPAMYARDPYAPNPMYHPSYPYAYPYPPPPPGYAYPPPPFAMVPPPPPPTAAPSPQVSASGSQVQTPHLQATPPVQPQSASPAPASTPALAAAPAPAPSSVPVPMPPPMPHPAPIQAQTMFNPFAQPHDIASMYSTWSSRPKGDKPGGTHSNRTPYGSEVTATVGPQPAGTPAPGDASLKLTFNAKTGQTYMRPEPIPGLGVIKRKRSVVRNEEQEQGWSSPKRVGVGEGGQGGPVSMLVDQQPAPVVESASRPCGNKTCHRVIPPHASGNICDKCKEKVRKKQAKVKQRFKLEPKKNNIAIRAGPVGDSTSDIT</sequence>
<evidence type="ECO:0000313" key="2">
    <source>
        <dbReference type="EMBL" id="THH32583.1"/>
    </source>
</evidence>
<feature type="region of interest" description="Disordered" evidence="1">
    <location>
        <begin position="687"/>
        <end position="766"/>
    </location>
</feature>
<feature type="compositionally biased region" description="Polar residues" evidence="1">
    <location>
        <begin position="706"/>
        <end position="719"/>
    </location>
</feature>
<organism evidence="2 3">
    <name type="scientific">Antrodiella citrinella</name>
    <dbReference type="NCBI Taxonomy" id="2447956"/>
    <lineage>
        <taxon>Eukaryota</taxon>
        <taxon>Fungi</taxon>
        <taxon>Dikarya</taxon>
        <taxon>Basidiomycota</taxon>
        <taxon>Agaricomycotina</taxon>
        <taxon>Agaricomycetes</taxon>
        <taxon>Polyporales</taxon>
        <taxon>Steccherinaceae</taxon>
        <taxon>Antrodiella</taxon>
    </lineage>
</organism>
<feature type="region of interest" description="Disordered" evidence="1">
    <location>
        <begin position="30"/>
        <end position="99"/>
    </location>
</feature>
<feature type="compositionally biased region" description="Basic residues" evidence="1">
    <location>
        <begin position="491"/>
        <end position="501"/>
    </location>
</feature>
<comment type="caution">
    <text evidence="2">The sequence shown here is derived from an EMBL/GenBank/DDBJ whole genome shotgun (WGS) entry which is preliminary data.</text>
</comment>
<keyword evidence="3" id="KW-1185">Reference proteome</keyword>
<feature type="region of interest" description="Disordered" evidence="1">
    <location>
        <begin position="561"/>
        <end position="622"/>
    </location>
</feature>
<dbReference type="AlphaFoldDB" id="A0A4V3XJC4"/>
<feature type="compositionally biased region" description="Basic residues" evidence="1">
    <location>
        <begin position="582"/>
        <end position="591"/>
    </location>
</feature>
<dbReference type="OrthoDB" id="3070249at2759"/>
<gene>
    <name evidence="2" type="ORF">EUX98_g1605</name>
</gene>
<feature type="region of interest" description="Disordered" evidence="1">
    <location>
        <begin position="168"/>
        <end position="187"/>
    </location>
</feature>
<feature type="compositionally biased region" description="Pro residues" evidence="1">
    <location>
        <begin position="56"/>
        <end position="76"/>
    </location>
</feature>